<evidence type="ECO:0008006" key="5">
    <source>
        <dbReference type="Google" id="ProtNLM"/>
    </source>
</evidence>
<keyword evidence="1" id="KW-0862">Zinc</keyword>
<organism evidence="3 4">
    <name type="scientific">Xiphophorus couchianus</name>
    <name type="common">Monterrey platyfish</name>
    <dbReference type="NCBI Taxonomy" id="32473"/>
    <lineage>
        <taxon>Eukaryota</taxon>
        <taxon>Metazoa</taxon>
        <taxon>Chordata</taxon>
        <taxon>Craniata</taxon>
        <taxon>Vertebrata</taxon>
        <taxon>Euteleostomi</taxon>
        <taxon>Actinopterygii</taxon>
        <taxon>Neopterygii</taxon>
        <taxon>Teleostei</taxon>
        <taxon>Neoteleostei</taxon>
        <taxon>Acanthomorphata</taxon>
        <taxon>Ovalentaria</taxon>
        <taxon>Atherinomorphae</taxon>
        <taxon>Cyprinodontiformes</taxon>
        <taxon>Poeciliidae</taxon>
        <taxon>Poeciliinae</taxon>
        <taxon>Xiphophorus</taxon>
    </lineage>
</organism>
<name>A0A3B5M7N9_9TELE</name>
<dbReference type="GeneTree" id="ENSGT00940000177211"/>
<accession>A0A3B5M7N9</accession>
<evidence type="ECO:0000256" key="2">
    <source>
        <dbReference type="SAM" id="MobiDB-lite"/>
    </source>
</evidence>
<feature type="compositionally biased region" description="Low complexity" evidence="2">
    <location>
        <begin position="71"/>
        <end position="85"/>
    </location>
</feature>
<reference evidence="3" key="1">
    <citation type="submission" date="2025-08" db="UniProtKB">
        <authorList>
            <consortium name="Ensembl"/>
        </authorList>
    </citation>
    <scope>IDENTIFICATION</scope>
</reference>
<proteinExistence type="predicted"/>
<keyword evidence="1" id="KW-0479">Metal-binding</keyword>
<reference evidence="3" key="2">
    <citation type="submission" date="2025-09" db="UniProtKB">
        <authorList>
            <consortium name="Ensembl"/>
        </authorList>
    </citation>
    <scope>IDENTIFICATION</scope>
</reference>
<evidence type="ECO:0000313" key="3">
    <source>
        <dbReference type="Ensembl" id="ENSXCOP00000015804.1"/>
    </source>
</evidence>
<keyword evidence="4" id="KW-1185">Reference proteome</keyword>
<dbReference type="Gene3D" id="2.10.110.10">
    <property type="entry name" value="Cysteine Rich Protein"/>
    <property type="match status" value="1"/>
</dbReference>
<dbReference type="Proteomes" id="UP000261380">
    <property type="component" value="Unplaced"/>
</dbReference>
<evidence type="ECO:0000313" key="4">
    <source>
        <dbReference type="Proteomes" id="UP000261380"/>
    </source>
</evidence>
<evidence type="ECO:0000256" key="1">
    <source>
        <dbReference type="ARBA" id="ARBA00023038"/>
    </source>
</evidence>
<dbReference type="Ensembl" id="ENSXCOT00000015999.1">
    <property type="protein sequence ID" value="ENSXCOP00000015804.1"/>
    <property type="gene ID" value="ENSXCOG00000011937.1"/>
</dbReference>
<sequence length="96" mass="10553">TGNQSVQEEKPKGTSGSSSSCLMRSQKVYVMERLSAEGLFFHRSCFRCDSCTKETVHTPPSLCFLEVELSSSTSRSSGRLRPLTRWSSVGAEPEAC</sequence>
<feature type="region of interest" description="Disordered" evidence="2">
    <location>
        <begin position="1"/>
        <end position="21"/>
    </location>
</feature>
<dbReference type="PANTHER" id="PTHR24206">
    <property type="entry name" value="OS06G0237300 PROTEIN"/>
    <property type="match status" value="1"/>
</dbReference>
<keyword evidence="1" id="KW-0440">LIM domain</keyword>
<dbReference type="AlphaFoldDB" id="A0A3B5M7N9"/>
<feature type="region of interest" description="Disordered" evidence="2">
    <location>
        <begin position="71"/>
        <end position="96"/>
    </location>
</feature>
<dbReference type="SUPFAM" id="SSF57716">
    <property type="entry name" value="Glucocorticoid receptor-like (DNA-binding domain)"/>
    <property type="match status" value="1"/>
</dbReference>
<protein>
    <recommendedName>
        <fullName evidence="5">LIM zinc-binding domain-containing protein</fullName>
    </recommendedName>
</protein>